<protein>
    <submittedName>
        <fullName evidence="2">Diacylglycerol kinase family enzyme</fullName>
    </submittedName>
</protein>
<proteinExistence type="predicted"/>
<organism evidence="2 3">
    <name type="scientific">Novosphingobium marinum</name>
    <dbReference type="NCBI Taxonomy" id="1514948"/>
    <lineage>
        <taxon>Bacteria</taxon>
        <taxon>Pseudomonadati</taxon>
        <taxon>Pseudomonadota</taxon>
        <taxon>Alphaproteobacteria</taxon>
        <taxon>Sphingomonadales</taxon>
        <taxon>Sphingomonadaceae</taxon>
        <taxon>Novosphingobium</taxon>
    </lineage>
</organism>
<accession>A0A7Z0BRF6</accession>
<dbReference type="InterPro" id="IPR045540">
    <property type="entry name" value="YegS/DAGK_C"/>
</dbReference>
<dbReference type="InterPro" id="IPR016064">
    <property type="entry name" value="NAD/diacylglycerol_kinase_sf"/>
</dbReference>
<keyword evidence="2" id="KW-0808">Transferase</keyword>
<comment type="caution">
    <text evidence="2">The sequence shown here is derived from an EMBL/GenBank/DDBJ whole genome shotgun (WGS) entry which is preliminary data.</text>
</comment>
<evidence type="ECO:0000313" key="2">
    <source>
        <dbReference type="EMBL" id="NYH93801.1"/>
    </source>
</evidence>
<reference evidence="2 3" key="1">
    <citation type="submission" date="2020-07" db="EMBL/GenBank/DDBJ databases">
        <title>Genomic Encyclopedia of Type Strains, Phase IV (KMG-IV): sequencing the most valuable type-strain genomes for metagenomic binning, comparative biology and taxonomic classification.</title>
        <authorList>
            <person name="Goeker M."/>
        </authorList>
    </citation>
    <scope>NUCLEOTIDE SEQUENCE [LARGE SCALE GENOMIC DNA]</scope>
    <source>
        <strain evidence="2 3">DSM 29043</strain>
    </source>
</reference>
<dbReference type="SUPFAM" id="SSF111331">
    <property type="entry name" value="NAD kinase/diacylglycerol kinase-like"/>
    <property type="match status" value="1"/>
</dbReference>
<keyword evidence="3" id="KW-1185">Reference proteome</keyword>
<dbReference type="Gene3D" id="3.40.50.10330">
    <property type="entry name" value="Probable inorganic polyphosphate/atp-NAD kinase, domain 1"/>
    <property type="match status" value="1"/>
</dbReference>
<keyword evidence="2" id="KW-0418">Kinase</keyword>
<dbReference type="EMBL" id="JACBZF010000001">
    <property type="protein sequence ID" value="NYH93801.1"/>
    <property type="molecule type" value="Genomic_DNA"/>
</dbReference>
<dbReference type="PROSITE" id="PS50146">
    <property type="entry name" value="DAGK"/>
    <property type="match status" value="1"/>
</dbReference>
<dbReference type="Pfam" id="PF00781">
    <property type="entry name" value="DAGK_cat"/>
    <property type="match status" value="1"/>
</dbReference>
<dbReference type="Gene3D" id="2.60.200.40">
    <property type="match status" value="1"/>
</dbReference>
<gene>
    <name evidence="2" type="ORF">FHS75_000106</name>
</gene>
<evidence type="ECO:0000313" key="3">
    <source>
        <dbReference type="Proteomes" id="UP000522081"/>
    </source>
</evidence>
<dbReference type="GO" id="GO:0016301">
    <property type="term" value="F:kinase activity"/>
    <property type="evidence" value="ECO:0007669"/>
    <property type="project" value="UniProtKB-KW"/>
</dbReference>
<dbReference type="InterPro" id="IPR001206">
    <property type="entry name" value="Diacylglycerol_kinase_cat_dom"/>
</dbReference>
<feature type="domain" description="DAGKc" evidence="1">
    <location>
        <begin position="49"/>
        <end position="130"/>
    </location>
</feature>
<dbReference type="RefSeq" id="WP_179405774.1">
    <property type="nucleotide sequence ID" value="NZ_BMGF01000001.1"/>
</dbReference>
<dbReference type="Pfam" id="PF19279">
    <property type="entry name" value="YegS_C"/>
    <property type="match status" value="1"/>
</dbReference>
<sequence length="306" mass="33277">MSRTLPVLVNRQSSAIEGEDDEAIVRRIEDAMAGAGCEPNVSIVDGWDFDAAIRELGHEPVVVVAGGDGTVAMAAGAFVHSRTAVAILPLGMRNQLARQLEIPLDLEAAARIACEGQRRRIDLGLAGTRVFVNSASFGIYARYVRHRDDGKKRSWFASLGAIRHALSNMREQRFALRIDGRSQTLRTPLLFIGNNQYSFEPWRLGKREDMIDGALSLYAIAAQRPASLLAFVAKAVIGIATPSHDFKAFMMAEQVVIEGDGSIEGVFDGEIERMALPLTLRTMPAGLGVVTAREAVPTEKALSRIH</sequence>
<dbReference type="AlphaFoldDB" id="A0A7Z0BRF6"/>
<dbReference type="SMART" id="SM00046">
    <property type="entry name" value="DAGKc"/>
    <property type="match status" value="1"/>
</dbReference>
<dbReference type="Proteomes" id="UP000522081">
    <property type="component" value="Unassembled WGS sequence"/>
</dbReference>
<dbReference type="InterPro" id="IPR017438">
    <property type="entry name" value="ATP-NAD_kinase_N"/>
</dbReference>
<name>A0A7Z0BRF6_9SPHN</name>
<evidence type="ECO:0000259" key="1">
    <source>
        <dbReference type="PROSITE" id="PS50146"/>
    </source>
</evidence>